<dbReference type="Pfam" id="PF10137">
    <property type="entry name" value="CAP12-PCTIR_TIR"/>
    <property type="match status" value="1"/>
</dbReference>
<dbReference type="InterPro" id="IPR019302">
    <property type="entry name" value="CAP12/PCTIR_TIR_dom"/>
</dbReference>
<organism evidence="2 3">
    <name type="scientific">Niallia nealsonii</name>
    <dbReference type="NCBI Taxonomy" id="115979"/>
    <lineage>
        <taxon>Bacteria</taxon>
        <taxon>Bacillati</taxon>
        <taxon>Bacillota</taxon>
        <taxon>Bacilli</taxon>
        <taxon>Bacillales</taxon>
        <taxon>Bacillaceae</taxon>
        <taxon>Niallia</taxon>
    </lineage>
</organism>
<evidence type="ECO:0000313" key="3">
    <source>
        <dbReference type="Proteomes" id="UP000233375"/>
    </source>
</evidence>
<reference evidence="2 3" key="1">
    <citation type="journal article" date="2003" name="Int. J. Syst. Evol. Microbiol.">
        <title>Bacillus nealsonii sp. nov., isolated from a spacecraft-assembly facility, whose spores are gamma-radiation resistant.</title>
        <authorList>
            <person name="Venkateswaran K."/>
            <person name="Kempf M."/>
            <person name="Chen F."/>
            <person name="Satomi M."/>
            <person name="Nicholson W."/>
            <person name="Kern R."/>
        </authorList>
    </citation>
    <scope>NUCLEOTIDE SEQUENCE [LARGE SCALE GENOMIC DNA]</scope>
    <source>
        <strain evidence="2 3">FO-92</strain>
    </source>
</reference>
<name>A0A2N0Z0D2_9BACI</name>
<protein>
    <submittedName>
        <fullName evidence="2">Nucleotide-binding-like protein</fullName>
    </submittedName>
</protein>
<dbReference type="GO" id="GO:0050135">
    <property type="term" value="F:NADP+ nucleosidase activity"/>
    <property type="evidence" value="ECO:0007669"/>
    <property type="project" value="InterPro"/>
</dbReference>
<evidence type="ECO:0000313" key="2">
    <source>
        <dbReference type="EMBL" id="PKG22961.1"/>
    </source>
</evidence>
<feature type="domain" description="CD-NTase-associated protein 12/Pycsar effector protein TIR" evidence="1">
    <location>
        <begin position="7"/>
        <end position="136"/>
    </location>
</feature>
<evidence type="ECO:0000259" key="1">
    <source>
        <dbReference type="Pfam" id="PF10137"/>
    </source>
</evidence>
<dbReference type="Proteomes" id="UP000233375">
    <property type="component" value="Unassembled WGS sequence"/>
</dbReference>
<dbReference type="RefSeq" id="WP_101177983.1">
    <property type="nucleotide sequence ID" value="NZ_PISE01000031.1"/>
</dbReference>
<gene>
    <name evidence="2" type="ORF">CWS01_14910</name>
</gene>
<accession>A0A2N0Z0D2</accession>
<sequence length="341" mass="38836">MSERRPKVFIGSSREAIDYVNALQGHLSYHAEVTPWSAGAFQGMKYTMESLEMHLEQNDFAVFIFSNDDITKIREHTYHTTRDNTLFEMGLFWGRLKRERVFFIIPDTVAKEVNGEKVEGYHLLSDLVGLTALTYESSRGDGNHSSAVNTAAGEIIGIIKKLGRFEDAKLLLEEARMVQKIKRRSTIFTRKLSKALIKLNHKNIYDHLEASFRSAYLLPSSAYMEGVGIWRSDGTDGLKHVSGHIGQKDFYPFNINADKEEGDLERIHIIDCFQDKVEIMELNKDIGDKIYLICYPIREELVITVTIGNDSFLTEEEMISIFAGNHELIRIVDDIFGGVTV</sequence>
<comment type="caution">
    <text evidence="2">The sequence shown here is derived from an EMBL/GenBank/DDBJ whole genome shotgun (WGS) entry which is preliminary data.</text>
</comment>
<dbReference type="EMBL" id="PISE01000031">
    <property type="protein sequence ID" value="PKG22961.1"/>
    <property type="molecule type" value="Genomic_DNA"/>
</dbReference>
<dbReference type="AlphaFoldDB" id="A0A2N0Z0D2"/>
<keyword evidence="3" id="KW-1185">Reference proteome</keyword>
<dbReference type="OrthoDB" id="5497289at2"/>
<proteinExistence type="predicted"/>